<dbReference type="PRINTS" id="PR00315">
    <property type="entry name" value="ELONGATNFCT"/>
</dbReference>
<dbReference type="InterPro" id="IPR054696">
    <property type="entry name" value="GTP-eEF1A_C"/>
</dbReference>
<evidence type="ECO:0000256" key="6">
    <source>
        <dbReference type="ARBA" id="ARBA00023134"/>
    </source>
</evidence>
<dbReference type="GO" id="GO:0005525">
    <property type="term" value="F:GTP binding"/>
    <property type="evidence" value="ECO:0007669"/>
    <property type="project" value="UniProtKB-KW"/>
</dbReference>
<organism evidence="8 9">
    <name type="scientific">Oryzisolibacter propanilivorax</name>
    <dbReference type="NCBI Taxonomy" id="1527607"/>
    <lineage>
        <taxon>Bacteria</taxon>
        <taxon>Pseudomonadati</taxon>
        <taxon>Pseudomonadota</taxon>
        <taxon>Betaproteobacteria</taxon>
        <taxon>Burkholderiales</taxon>
        <taxon>Comamonadaceae</taxon>
        <taxon>Oryzisolibacter</taxon>
    </lineage>
</organism>
<dbReference type="GO" id="GO:0006790">
    <property type="term" value="P:sulfur compound metabolic process"/>
    <property type="evidence" value="ECO:0007669"/>
    <property type="project" value="InterPro"/>
</dbReference>
<dbReference type="SUPFAM" id="SSF52540">
    <property type="entry name" value="P-loop containing nucleoside triphosphate hydrolases"/>
    <property type="match status" value="1"/>
</dbReference>
<keyword evidence="6" id="KW-0342">GTP-binding</keyword>
<dbReference type="InterPro" id="IPR009000">
    <property type="entry name" value="Transl_B-barrel_sf"/>
</dbReference>
<name>A0A1G9TED5_9BURK</name>
<sequence length="470" mass="49992">MTTASMETPETLAADALLTQTRMDFGLDDQAQHPALRFITCGSVDDGKSTLIGRLLVDSRAVLADQLAGVSRSGQADLAQLTDGLAAEREQGITIDIAWRYFATPARKFIIGDAPGHEQYTRNMVTAASQADAAIVLVDATKLDWRASEPALLPQTRRHALLAHLLRVPSLVFAVNKLDAVDEPAVAFAHIRAALARFAHAAGITVAATVPISALQGWNVAAAHAGWCGYDGPALLPLLERLPRTPADGQLPLALPVQWVEKSASSSSDTTQGRRVFWGRVAAGRVAPGDEVEVLPGGQRARVAQVLDHVRRAGAVVAGTSAGVVLDRELDVSRGDWLVAAPDSAVAAPAEDDFDFDAASTAPTAWPLQREIAATVAWLDDEPLTAGRVYWALHGHRWVKARVRRVLHRLDIHTLAETAADALEANAIGHVELLLQEPIPTAPFAQARVPGALVLVDTASHRTAGAALLR</sequence>
<dbReference type="EC" id="2.7.7.4" evidence="1"/>
<dbReference type="InterPro" id="IPR027417">
    <property type="entry name" value="P-loop_NTPase"/>
</dbReference>
<evidence type="ECO:0000256" key="4">
    <source>
        <dbReference type="ARBA" id="ARBA00022741"/>
    </source>
</evidence>
<evidence type="ECO:0000256" key="2">
    <source>
        <dbReference type="ARBA" id="ARBA00022679"/>
    </source>
</evidence>
<feature type="domain" description="Tr-type G" evidence="7">
    <location>
        <begin position="33"/>
        <end position="247"/>
    </location>
</feature>
<dbReference type="InterPro" id="IPR044139">
    <property type="entry name" value="CysN_NoDQ_III"/>
</dbReference>
<dbReference type="SUPFAM" id="SSF50465">
    <property type="entry name" value="EF-Tu/eEF-1alpha/eIF2-gamma C-terminal domain"/>
    <property type="match status" value="1"/>
</dbReference>
<keyword evidence="4" id="KW-0547">Nucleotide-binding</keyword>
<dbReference type="Pfam" id="PF00009">
    <property type="entry name" value="GTP_EFTU"/>
    <property type="match status" value="1"/>
</dbReference>
<dbReference type="NCBIfam" id="TIGR02034">
    <property type="entry name" value="CysN"/>
    <property type="match status" value="1"/>
</dbReference>
<dbReference type="GO" id="GO:0005524">
    <property type="term" value="F:ATP binding"/>
    <property type="evidence" value="ECO:0007669"/>
    <property type="project" value="UniProtKB-KW"/>
</dbReference>
<dbReference type="GO" id="GO:0003924">
    <property type="term" value="F:GTPase activity"/>
    <property type="evidence" value="ECO:0007669"/>
    <property type="project" value="InterPro"/>
</dbReference>
<dbReference type="Gene3D" id="2.40.30.10">
    <property type="entry name" value="Translation factors"/>
    <property type="match status" value="2"/>
</dbReference>
<evidence type="ECO:0000259" key="7">
    <source>
        <dbReference type="PROSITE" id="PS51722"/>
    </source>
</evidence>
<evidence type="ECO:0000256" key="5">
    <source>
        <dbReference type="ARBA" id="ARBA00022840"/>
    </source>
</evidence>
<dbReference type="InterPro" id="IPR009001">
    <property type="entry name" value="Transl_elong_EF1A/Init_IF2_C"/>
</dbReference>
<dbReference type="OrthoDB" id="9804504at2"/>
<dbReference type="InterPro" id="IPR011779">
    <property type="entry name" value="SO4_adenylTrfase_lsu"/>
</dbReference>
<keyword evidence="3 8" id="KW-0548">Nucleotidyltransferase</keyword>
<dbReference type="CDD" id="cd04095">
    <property type="entry name" value="CysN_NoDQ_III"/>
    <property type="match status" value="1"/>
</dbReference>
<evidence type="ECO:0000313" key="9">
    <source>
        <dbReference type="Proteomes" id="UP000198552"/>
    </source>
</evidence>
<dbReference type="RefSeq" id="WP_091570028.1">
    <property type="nucleotide sequence ID" value="NZ_FNHP01000006.1"/>
</dbReference>
<evidence type="ECO:0000256" key="1">
    <source>
        <dbReference type="ARBA" id="ARBA00012391"/>
    </source>
</evidence>
<dbReference type="AlphaFoldDB" id="A0A1G9TED5"/>
<evidence type="ECO:0000256" key="3">
    <source>
        <dbReference type="ARBA" id="ARBA00022695"/>
    </source>
</evidence>
<keyword evidence="5" id="KW-0067">ATP-binding</keyword>
<keyword evidence="9" id="KW-1185">Reference proteome</keyword>
<evidence type="ECO:0000313" key="8">
    <source>
        <dbReference type="EMBL" id="SDM45565.1"/>
    </source>
</evidence>
<dbReference type="Gene3D" id="3.40.50.300">
    <property type="entry name" value="P-loop containing nucleotide triphosphate hydrolases"/>
    <property type="match status" value="1"/>
</dbReference>
<accession>A0A1G9TED5</accession>
<keyword evidence="2 8" id="KW-0808">Transferase</keyword>
<dbReference type="InterPro" id="IPR050100">
    <property type="entry name" value="TRAFAC_GTPase_members"/>
</dbReference>
<proteinExistence type="predicted"/>
<dbReference type="InterPro" id="IPR000795">
    <property type="entry name" value="T_Tr_GTP-bd_dom"/>
</dbReference>
<dbReference type="PROSITE" id="PS51722">
    <property type="entry name" value="G_TR_2"/>
    <property type="match status" value="1"/>
</dbReference>
<dbReference type="InterPro" id="IPR031157">
    <property type="entry name" value="G_TR_CS"/>
</dbReference>
<dbReference type="Proteomes" id="UP000198552">
    <property type="component" value="Unassembled WGS sequence"/>
</dbReference>
<dbReference type="GO" id="GO:0004781">
    <property type="term" value="F:sulfate adenylyltransferase (ATP) activity"/>
    <property type="evidence" value="ECO:0007669"/>
    <property type="project" value="UniProtKB-EC"/>
</dbReference>
<dbReference type="EMBL" id="FNHP01000006">
    <property type="protein sequence ID" value="SDM45565.1"/>
    <property type="molecule type" value="Genomic_DNA"/>
</dbReference>
<dbReference type="STRING" id="1527607.SAMN05428957_10653"/>
<dbReference type="PROSITE" id="PS00301">
    <property type="entry name" value="G_TR_1"/>
    <property type="match status" value="1"/>
</dbReference>
<gene>
    <name evidence="8" type="ORF">SAMN05428957_10653</name>
</gene>
<dbReference type="Pfam" id="PF22594">
    <property type="entry name" value="GTP-eEF1A_C"/>
    <property type="match status" value="1"/>
</dbReference>
<reference evidence="9" key="1">
    <citation type="submission" date="2016-10" db="EMBL/GenBank/DDBJ databases">
        <authorList>
            <person name="Varghese N."/>
            <person name="Submissions S."/>
        </authorList>
    </citation>
    <scope>NUCLEOTIDE SEQUENCE [LARGE SCALE GENOMIC DNA]</scope>
    <source>
        <strain evidence="9">EPL6</strain>
    </source>
</reference>
<protein>
    <recommendedName>
        <fullName evidence="1">sulfate adenylyltransferase</fullName>
        <ecNumber evidence="1">2.7.7.4</ecNumber>
    </recommendedName>
</protein>
<dbReference type="SUPFAM" id="SSF50447">
    <property type="entry name" value="Translation proteins"/>
    <property type="match status" value="1"/>
</dbReference>
<dbReference type="PANTHER" id="PTHR23115">
    <property type="entry name" value="TRANSLATION FACTOR"/>
    <property type="match status" value="1"/>
</dbReference>